<organism evidence="4 5">
    <name type="scientific">Heracleum sosnowskyi</name>
    <dbReference type="NCBI Taxonomy" id="360622"/>
    <lineage>
        <taxon>Eukaryota</taxon>
        <taxon>Viridiplantae</taxon>
        <taxon>Streptophyta</taxon>
        <taxon>Embryophyta</taxon>
        <taxon>Tracheophyta</taxon>
        <taxon>Spermatophyta</taxon>
        <taxon>Magnoliopsida</taxon>
        <taxon>eudicotyledons</taxon>
        <taxon>Gunneridae</taxon>
        <taxon>Pentapetalae</taxon>
        <taxon>asterids</taxon>
        <taxon>campanulids</taxon>
        <taxon>Apiales</taxon>
        <taxon>Apiaceae</taxon>
        <taxon>Apioideae</taxon>
        <taxon>apioid superclade</taxon>
        <taxon>Tordylieae</taxon>
        <taxon>Tordyliinae</taxon>
        <taxon>Heracleum</taxon>
    </lineage>
</organism>
<evidence type="ECO:0000256" key="1">
    <source>
        <dbReference type="ARBA" id="ARBA00008690"/>
    </source>
</evidence>
<feature type="domain" description="FAF" evidence="3">
    <location>
        <begin position="165"/>
        <end position="217"/>
    </location>
</feature>
<dbReference type="AlphaFoldDB" id="A0AAD8J0M3"/>
<gene>
    <name evidence="4" type="ORF">POM88_013479</name>
</gene>
<keyword evidence="5" id="KW-1185">Reference proteome</keyword>
<dbReference type="InterPro" id="IPR021410">
    <property type="entry name" value="FAF"/>
</dbReference>
<dbReference type="EMBL" id="JAUIZM010000003">
    <property type="protein sequence ID" value="KAK1394423.1"/>
    <property type="molecule type" value="Genomic_DNA"/>
</dbReference>
<feature type="region of interest" description="Disordered" evidence="2">
    <location>
        <begin position="15"/>
        <end position="78"/>
    </location>
</feature>
<proteinExistence type="inferred from homology"/>
<dbReference type="PANTHER" id="PTHR33155">
    <property type="entry name" value="FANTASTIC FOUR-LIKE PROTEIN (DUF3049)"/>
    <property type="match status" value="1"/>
</dbReference>
<dbReference type="InterPro" id="IPR046431">
    <property type="entry name" value="FAF_dom"/>
</dbReference>
<dbReference type="PANTHER" id="PTHR33155:SF9">
    <property type="entry name" value="FANTASTIC FOUR-LIKE PROTEIN (DUF3049)"/>
    <property type="match status" value="1"/>
</dbReference>
<reference evidence="4" key="2">
    <citation type="submission" date="2023-05" db="EMBL/GenBank/DDBJ databases">
        <authorList>
            <person name="Schelkunov M.I."/>
        </authorList>
    </citation>
    <scope>NUCLEOTIDE SEQUENCE</scope>
    <source>
        <strain evidence="4">Hsosn_3</strain>
        <tissue evidence="4">Leaf</tissue>
    </source>
</reference>
<reference evidence="4" key="1">
    <citation type="submission" date="2023-02" db="EMBL/GenBank/DDBJ databases">
        <title>Genome of toxic invasive species Heracleum sosnowskyi carries increased number of genes despite the absence of recent whole-genome duplications.</title>
        <authorList>
            <person name="Schelkunov M."/>
            <person name="Shtratnikova V."/>
            <person name="Makarenko M."/>
            <person name="Klepikova A."/>
            <person name="Omelchenko D."/>
            <person name="Novikova G."/>
            <person name="Obukhova E."/>
            <person name="Bogdanov V."/>
            <person name="Penin A."/>
            <person name="Logacheva M."/>
        </authorList>
    </citation>
    <scope>NUCLEOTIDE SEQUENCE</scope>
    <source>
        <strain evidence="4">Hsosn_3</strain>
        <tissue evidence="4">Leaf</tissue>
    </source>
</reference>
<evidence type="ECO:0000256" key="2">
    <source>
        <dbReference type="SAM" id="MobiDB-lite"/>
    </source>
</evidence>
<dbReference type="Pfam" id="PF11250">
    <property type="entry name" value="FAF"/>
    <property type="match status" value="1"/>
</dbReference>
<evidence type="ECO:0000313" key="5">
    <source>
        <dbReference type="Proteomes" id="UP001237642"/>
    </source>
</evidence>
<accession>A0AAD8J0M3</accession>
<sequence>MAACRSLQHIFDKPLPLKKHEKSHEESLCSGDDSSSPSSPFSSSSWSPSSFSSSPFSSLSSTSSLPKDFEPPKPNFQRRQHCHSDSFVLSLGSLSICTENLGLESCEDVEISINNNNDLKKQEVVSRNNLLRHKSDELSYYAKHSFRYITDGEPTISRITGEEIPPPISSIGRNGKPRVCLKSFRYNGRFVLKKVRMPSQELYLHSCREDGRLKLQFIHSIYQETVEE</sequence>
<evidence type="ECO:0000313" key="4">
    <source>
        <dbReference type="EMBL" id="KAK1394423.1"/>
    </source>
</evidence>
<dbReference type="Proteomes" id="UP001237642">
    <property type="component" value="Unassembled WGS sequence"/>
</dbReference>
<comment type="caution">
    <text evidence="4">The sequence shown here is derived from an EMBL/GenBank/DDBJ whole genome shotgun (WGS) entry which is preliminary data.</text>
</comment>
<protein>
    <submittedName>
        <fullName evidence="4">The fantastic four family</fullName>
    </submittedName>
</protein>
<feature type="compositionally biased region" description="Low complexity" evidence="2">
    <location>
        <begin position="34"/>
        <end position="66"/>
    </location>
</feature>
<comment type="similarity">
    <text evidence="1">Belongs to the fantastic four family.</text>
</comment>
<evidence type="ECO:0000259" key="3">
    <source>
        <dbReference type="Pfam" id="PF11250"/>
    </source>
</evidence>
<name>A0AAD8J0M3_9APIA</name>